<feature type="non-terminal residue" evidence="1">
    <location>
        <position position="71"/>
    </location>
</feature>
<organism evidence="1 2">
    <name type="scientific">Batillaria attramentaria</name>
    <dbReference type="NCBI Taxonomy" id="370345"/>
    <lineage>
        <taxon>Eukaryota</taxon>
        <taxon>Metazoa</taxon>
        <taxon>Spiralia</taxon>
        <taxon>Lophotrochozoa</taxon>
        <taxon>Mollusca</taxon>
        <taxon>Gastropoda</taxon>
        <taxon>Caenogastropoda</taxon>
        <taxon>Sorbeoconcha</taxon>
        <taxon>Cerithioidea</taxon>
        <taxon>Batillariidae</taxon>
        <taxon>Batillaria</taxon>
    </lineage>
</organism>
<dbReference type="EMBL" id="JACVVK020000423">
    <property type="protein sequence ID" value="KAK7474851.1"/>
    <property type="molecule type" value="Genomic_DNA"/>
</dbReference>
<feature type="non-terminal residue" evidence="1">
    <location>
        <position position="1"/>
    </location>
</feature>
<evidence type="ECO:0000313" key="2">
    <source>
        <dbReference type="Proteomes" id="UP001519460"/>
    </source>
</evidence>
<protein>
    <submittedName>
        <fullName evidence="1">Uncharacterized protein</fullName>
    </submittedName>
</protein>
<sequence>CIFFHLWNWFTTDQVCAAVHYKGDHRHPSYQHSEAYCIFFHLWNWFTTDQVCAAVHYKGDHRHPSYQHSEA</sequence>
<keyword evidence="2" id="KW-1185">Reference proteome</keyword>
<dbReference type="Proteomes" id="UP001519460">
    <property type="component" value="Unassembled WGS sequence"/>
</dbReference>
<accession>A0ABD0JIV8</accession>
<name>A0ABD0JIV8_9CAEN</name>
<dbReference type="AlphaFoldDB" id="A0ABD0JIV8"/>
<comment type="caution">
    <text evidence="1">The sequence shown here is derived from an EMBL/GenBank/DDBJ whole genome shotgun (WGS) entry which is preliminary data.</text>
</comment>
<evidence type="ECO:0000313" key="1">
    <source>
        <dbReference type="EMBL" id="KAK7474851.1"/>
    </source>
</evidence>
<reference evidence="1 2" key="1">
    <citation type="journal article" date="2023" name="Sci. Data">
        <title>Genome assembly of the Korean intertidal mud-creeper Batillaria attramentaria.</title>
        <authorList>
            <person name="Patra A.K."/>
            <person name="Ho P.T."/>
            <person name="Jun S."/>
            <person name="Lee S.J."/>
            <person name="Kim Y."/>
            <person name="Won Y.J."/>
        </authorList>
    </citation>
    <scope>NUCLEOTIDE SEQUENCE [LARGE SCALE GENOMIC DNA]</scope>
    <source>
        <strain evidence="1">Wonlab-2016</strain>
    </source>
</reference>
<gene>
    <name evidence="1" type="ORF">BaRGS_00033923</name>
</gene>
<proteinExistence type="predicted"/>